<evidence type="ECO:0000313" key="11">
    <source>
        <dbReference type="EMBL" id="KAK7551628.1"/>
    </source>
</evidence>
<sequence>MHRIGYVSPTAPPHHAPHTLASTMRWLFSILLLALLGVVHALSYTGNRLLVVLEEAGEKDKYSTFWADLTSRGFSLTFSSPKDDKLSLFKHGERAYDHVILLPPKSKGLGPNLSPQTIVEFINREGNILMALSGESATPTAIQSLLLEFDIHLSTDRNSLVVDHFNYDKVSAADKHDVLVLDRPQEYKQGVKSFFGGNGVVAVPRAVGQVLGNENPMLAPILRAPGTAYPYNPKEEAEAVDDPFAVGTQLTLVTAFQARNSARFTVLGSSELLQDKWFDATVKRGEKEEKTANREFAKQITAWTFKEVGVLKVGRLQHWLNEGAVKGGINETGLDVPEHNPKIYRIKNDVAFEIELSEWSNDHFVPFHPAPSDVVQLEFSMLSPFHRLPLTALPPSPTHPNSTIFATDFKLPDQHGIFNFRVNYKRPFLTNVDEKREVTVRHFAHDEYARSWAISGAWPWIAGIWVTVAGWLGFVALWLYSAPSDKSKKTQ</sequence>
<evidence type="ECO:0000256" key="1">
    <source>
        <dbReference type="ARBA" id="ARBA00004479"/>
    </source>
</evidence>
<feature type="domain" description="OST48 N-terminal" evidence="9">
    <location>
        <begin position="48"/>
        <end position="304"/>
    </location>
</feature>
<evidence type="ECO:0000256" key="3">
    <source>
        <dbReference type="ARBA" id="ARBA00008743"/>
    </source>
</evidence>
<evidence type="ECO:0000313" key="12">
    <source>
        <dbReference type="Proteomes" id="UP001365128"/>
    </source>
</evidence>
<evidence type="ECO:0000259" key="10">
    <source>
        <dbReference type="Pfam" id="PF23358"/>
    </source>
</evidence>
<feature type="transmembrane region" description="Helical" evidence="8">
    <location>
        <begin position="457"/>
        <end position="480"/>
    </location>
</feature>
<evidence type="ECO:0000256" key="6">
    <source>
        <dbReference type="ARBA" id="ARBA00022989"/>
    </source>
</evidence>
<reference evidence="11 12" key="1">
    <citation type="submission" date="2024-04" db="EMBL/GenBank/DDBJ databases">
        <title>Phyllosticta paracitricarpa is synonymous to the EU quarantine fungus P. citricarpa based on phylogenomic analyses.</title>
        <authorList>
            <consortium name="Lawrence Berkeley National Laboratory"/>
            <person name="Van Ingen-Buijs V.A."/>
            <person name="Van Westerhoven A.C."/>
            <person name="Haridas S."/>
            <person name="Skiadas P."/>
            <person name="Martin F."/>
            <person name="Groenewald J.Z."/>
            <person name="Crous P.W."/>
            <person name="Seidl M.F."/>
        </authorList>
    </citation>
    <scope>NUCLEOTIDE SEQUENCE [LARGE SCALE GENOMIC DNA]</scope>
    <source>
        <strain evidence="11 12">CBS 122670</strain>
    </source>
</reference>
<comment type="subunit">
    <text evidence="8">Component of the oligosaccharyltransferase (OST) complex.</text>
</comment>
<evidence type="ECO:0000259" key="9">
    <source>
        <dbReference type="Pfam" id="PF03345"/>
    </source>
</evidence>
<keyword evidence="7 8" id="KW-0472">Membrane</keyword>
<evidence type="ECO:0000256" key="4">
    <source>
        <dbReference type="ARBA" id="ARBA00022692"/>
    </source>
</evidence>
<keyword evidence="5 8" id="KW-0256">Endoplasmic reticulum</keyword>
<evidence type="ECO:0000256" key="2">
    <source>
        <dbReference type="ARBA" id="ARBA00004922"/>
    </source>
</evidence>
<proteinExistence type="inferred from homology"/>
<dbReference type="InterPro" id="IPR055459">
    <property type="entry name" value="OST48_MD"/>
</dbReference>
<dbReference type="PANTHER" id="PTHR10830:SF0">
    <property type="entry name" value="DOLICHYL-DIPHOSPHOOLIGOSACCHARIDE--PROTEIN GLYCOSYLTRANSFERASE 48 KDA SUBUNIT"/>
    <property type="match status" value="1"/>
</dbReference>
<comment type="similarity">
    <text evidence="3 8">Belongs to the DDOST 48 kDa subunit family.</text>
</comment>
<comment type="subcellular location">
    <subcellularLocation>
        <location evidence="8">Endoplasmic reticulum membrane</location>
        <topology evidence="8">Single-pass type I membrane protein</topology>
    </subcellularLocation>
    <subcellularLocation>
        <location evidence="1">Membrane</location>
        <topology evidence="1">Single-pass type I membrane protein</topology>
    </subcellularLocation>
</comment>
<keyword evidence="12" id="KW-1185">Reference proteome</keyword>
<dbReference type="Pfam" id="PF23358">
    <property type="entry name" value="OST48_MD"/>
    <property type="match status" value="1"/>
</dbReference>
<keyword evidence="6 8" id="KW-1133">Transmembrane helix</keyword>
<dbReference type="EMBL" id="JBBPDW010000006">
    <property type="protein sequence ID" value="KAK7551628.1"/>
    <property type="molecule type" value="Genomic_DNA"/>
</dbReference>
<comment type="pathway">
    <text evidence="2 8">Protein modification; protein glycosylation.</text>
</comment>
<keyword evidence="4 8" id="KW-0812">Transmembrane</keyword>
<evidence type="ECO:0000256" key="8">
    <source>
        <dbReference type="RuleBase" id="RU361142"/>
    </source>
</evidence>
<comment type="function">
    <text evidence="8">Subunit of the oligosaccharyl transferase (OST) complex that catalyzes the initial transfer of a defined glycan (Glc(3)Man(9)GlcNAc(2) in eukaryotes) from the lipid carrier dolichol-pyrophosphate to an asparagine residue within an Asn-X-Ser/Thr consensus motif in nascent polypeptide chains, the first step in protein N-glycosylation. N-glycosylation occurs cotranslationally and the complex associates with the Sec61 complex at the channel-forming translocon complex that mediates protein translocation across the endoplasmic reticulum (ER).</text>
</comment>
<accession>A0ABR1MKA4</accession>
<gene>
    <name evidence="11" type="ORF">IWX46DRAFT_592977</name>
</gene>
<dbReference type="PANTHER" id="PTHR10830">
    <property type="entry name" value="DOLICHYL-DIPHOSPHOOLIGOSACCHARIDE--PROTEIN GLYCOSYLTRANSFERASE 48 KDA SUBUNIT"/>
    <property type="match status" value="1"/>
</dbReference>
<dbReference type="Pfam" id="PF03345">
    <property type="entry name" value="OST48_N"/>
    <property type="match status" value="1"/>
</dbReference>
<evidence type="ECO:0000256" key="7">
    <source>
        <dbReference type="ARBA" id="ARBA00023136"/>
    </source>
</evidence>
<dbReference type="InterPro" id="IPR055457">
    <property type="entry name" value="OST48_N"/>
</dbReference>
<name>A0ABR1MKA4_9PEZI</name>
<protein>
    <recommendedName>
        <fullName evidence="8">Dolichyl-diphosphooligosaccharide--protein glycosyltransferase subunit WBP1</fullName>
        <shortName evidence="8">Oligosaccharyl transferase subunit WBP1</shortName>
    </recommendedName>
</protein>
<comment type="caution">
    <text evidence="11">The sequence shown here is derived from an EMBL/GenBank/DDBJ whole genome shotgun (WGS) entry which is preliminary data.</text>
</comment>
<dbReference type="Proteomes" id="UP001365128">
    <property type="component" value="Unassembled WGS sequence"/>
</dbReference>
<organism evidence="11 12">
    <name type="scientific">Phyllosticta citricarpa</name>
    <dbReference type="NCBI Taxonomy" id="55181"/>
    <lineage>
        <taxon>Eukaryota</taxon>
        <taxon>Fungi</taxon>
        <taxon>Dikarya</taxon>
        <taxon>Ascomycota</taxon>
        <taxon>Pezizomycotina</taxon>
        <taxon>Dothideomycetes</taxon>
        <taxon>Dothideomycetes incertae sedis</taxon>
        <taxon>Botryosphaeriales</taxon>
        <taxon>Phyllostictaceae</taxon>
        <taxon>Phyllosticta</taxon>
    </lineage>
</organism>
<evidence type="ECO:0000256" key="5">
    <source>
        <dbReference type="ARBA" id="ARBA00022824"/>
    </source>
</evidence>
<dbReference type="InterPro" id="IPR005013">
    <property type="entry name" value="DDOST_48_kDa_subunit"/>
</dbReference>
<feature type="domain" description="OST48 middle" evidence="10">
    <location>
        <begin position="339"/>
        <end position="481"/>
    </location>
</feature>